<organism evidence="2 3">
    <name type="scientific">Colocasia esculenta</name>
    <name type="common">Wild taro</name>
    <name type="synonym">Arum esculentum</name>
    <dbReference type="NCBI Taxonomy" id="4460"/>
    <lineage>
        <taxon>Eukaryota</taxon>
        <taxon>Viridiplantae</taxon>
        <taxon>Streptophyta</taxon>
        <taxon>Embryophyta</taxon>
        <taxon>Tracheophyta</taxon>
        <taxon>Spermatophyta</taxon>
        <taxon>Magnoliopsida</taxon>
        <taxon>Liliopsida</taxon>
        <taxon>Araceae</taxon>
        <taxon>Aroideae</taxon>
        <taxon>Colocasieae</taxon>
        <taxon>Colocasia</taxon>
    </lineage>
</organism>
<name>A0A843VX57_COLES</name>
<proteinExistence type="predicted"/>
<sequence>MPRPGGPPNQWGRPARPAEKPRQARAGPAGVPCLVWRGCAQPYPAGVGPRPDWRGCAPARTGGGAPPRDPAGLPPPWGGPSTLWLFRAWRALGISEVCLLVDGRTRHVHTRTHVYLTCTRRAFSTVFRAFDSIFGEHVHLTFLNPSASCVVSNASPDIEFRLSGVRIFTVDRPFECHTPARSRLTRGLKPVHLRCLSGGGRVLFPDFCGFPGDFAARGLFKSRYFRVQHWGCIPVVFKAKV</sequence>
<keyword evidence="3" id="KW-1185">Reference proteome</keyword>
<protein>
    <submittedName>
        <fullName evidence="2">Uncharacterized protein</fullName>
    </submittedName>
</protein>
<evidence type="ECO:0000313" key="2">
    <source>
        <dbReference type="EMBL" id="MQM00466.1"/>
    </source>
</evidence>
<dbReference type="EMBL" id="NMUH01002518">
    <property type="protein sequence ID" value="MQM00466.1"/>
    <property type="molecule type" value="Genomic_DNA"/>
</dbReference>
<gene>
    <name evidence="2" type="ORF">Taro_033201</name>
</gene>
<dbReference type="AlphaFoldDB" id="A0A843VX57"/>
<evidence type="ECO:0000256" key="1">
    <source>
        <dbReference type="SAM" id="MobiDB-lite"/>
    </source>
</evidence>
<feature type="region of interest" description="Disordered" evidence="1">
    <location>
        <begin position="1"/>
        <end position="28"/>
    </location>
</feature>
<accession>A0A843VX57</accession>
<reference evidence="2" key="1">
    <citation type="submission" date="2017-07" db="EMBL/GenBank/DDBJ databases">
        <title>Taro Niue Genome Assembly and Annotation.</title>
        <authorList>
            <person name="Atibalentja N."/>
            <person name="Keating K."/>
            <person name="Fields C.J."/>
        </authorList>
    </citation>
    <scope>NUCLEOTIDE SEQUENCE</scope>
    <source>
        <strain evidence="2">Niue_2</strain>
        <tissue evidence="2">Leaf</tissue>
    </source>
</reference>
<dbReference type="Proteomes" id="UP000652761">
    <property type="component" value="Unassembled WGS sequence"/>
</dbReference>
<comment type="caution">
    <text evidence="2">The sequence shown here is derived from an EMBL/GenBank/DDBJ whole genome shotgun (WGS) entry which is preliminary data.</text>
</comment>
<evidence type="ECO:0000313" key="3">
    <source>
        <dbReference type="Proteomes" id="UP000652761"/>
    </source>
</evidence>